<name>A0A7J6VH69_THATH</name>
<dbReference type="InterPro" id="IPR045177">
    <property type="entry name" value="FDM1-5/IDN2"/>
</dbReference>
<feature type="domain" description="Factor of DNA methylation 1-5/IDN2" evidence="1">
    <location>
        <begin position="97"/>
        <end position="201"/>
    </location>
</feature>
<dbReference type="PANTHER" id="PTHR21596">
    <property type="entry name" value="RIBONUCLEASE P SUBUNIT P38"/>
    <property type="match status" value="1"/>
</dbReference>
<organism evidence="2 3">
    <name type="scientific">Thalictrum thalictroides</name>
    <name type="common">Rue-anemone</name>
    <name type="synonym">Anemone thalictroides</name>
    <dbReference type="NCBI Taxonomy" id="46969"/>
    <lineage>
        <taxon>Eukaryota</taxon>
        <taxon>Viridiplantae</taxon>
        <taxon>Streptophyta</taxon>
        <taxon>Embryophyta</taxon>
        <taxon>Tracheophyta</taxon>
        <taxon>Spermatophyta</taxon>
        <taxon>Magnoliopsida</taxon>
        <taxon>Ranunculales</taxon>
        <taxon>Ranunculaceae</taxon>
        <taxon>Thalictroideae</taxon>
        <taxon>Thalictrum</taxon>
    </lineage>
</organism>
<dbReference type="AlphaFoldDB" id="A0A7J6VH69"/>
<protein>
    <submittedName>
        <fullName evidence="2">Factor of dna methylation</fullName>
    </submittedName>
</protein>
<dbReference type="OrthoDB" id="1892195at2759"/>
<dbReference type="Proteomes" id="UP000554482">
    <property type="component" value="Unassembled WGS sequence"/>
</dbReference>
<gene>
    <name evidence="2" type="ORF">FRX31_026889</name>
</gene>
<dbReference type="Pfam" id="PF03469">
    <property type="entry name" value="XH"/>
    <property type="match status" value="1"/>
</dbReference>
<proteinExistence type="predicted"/>
<dbReference type="InterPro" id="IPR005379">
    <property type="entry name" value="FDM1-5/IDN2_XH"/>
</dbReference>
<comment type="caution">
    <text evidence="2">The sequence shown here is derived from an EMBL/GenBank/DDBJ whole genome shotgun (WGS) entry which is preliminary data.</text>
</comment>
<dbReference type="PANTHER" id="PTHR21596:SF3">
    <property type="entry name" value="FACTOR OF DNA METHYLATION 1-RELATED"/>
    <property type="match status" value="1"/>
</dbReference>
<evidence type="ECO:0000313" key="3">
    <source>
        <dbReference type="Proteomes" id="UP000554482"/>
    </source>
</evidence>
<sequence length="201" mass="22912">MVEWLTTRSALEFKWKDKNTFPYLFIARSQWLPSVATSEGTSGKPQVTNGERTAQTRIDLTEELEITEALHNVVRVKLPEDSGWKSFSNKMFAIGIKRMGDLDLKPFTAACYRKYQSTHVADVRKSIAICSLWQSKLADPSWHPFQVVKKNGIAQKILLEADEQLKELKHDLGSEVYDPVCRALMEINEYNASGSYPVEEL</sequence>
<dbReference type="GO" id="GO:0080188">
    <property type="term" value="P:gene silencing by siRNA-directed DNA methylation"/>
    <property type="evidence" value="ECO:0007669"/>
    <property type="project" value="InterPro"/>
</dbReference>
<evidence type="ECO:0000259" key="1">
    <source>
        <dbReference type="Pfam" id="PF03469"/>
    </source>
</evidence>
<reference evidence="2 3" key="1">
    <citation type="submission" date="2020-06" db="EMBL/GenBank/DDBJ databases">
        <title>Transcriptomic and genomic resources for Thalictrum thalictroides and T. hernandezii: Facilitating candidate gene discovery in an emerging model plant lineage.</title>
        <authorList>
            <person name="Arias T."/>
            <person name="Riano-Pachon D.M."/>
            <person name="Di Stilio V.S."/>
        </authorList>
    </citation>
    <scope>NUCLEOTIDE SEQUENCE [LARGE SCALE GENOMIC DNA]</scope>
    <source>
        <strain evidence="3">cv. WT478/WT964</strain>
        <tissue evidence="2">Leaves</tissue>
    </source>
</reference>
<dbReference type="EMBL" id="JABWDY010033295">
    <property type="protein sequence ID" value="KAF5183520.1"/>
    <property type="molecule type" value="Genomic_DNA"/>
</dbReference>
<accession>A0A7J6VH69</accession>
<evidence type="ECO:0000313" key="2">
    <source>
        <dbReference type="EMBL" id="KAF5183520.1"/>
    </source>
</evidence>
<keyword evidence="3" id="KW-1185">Reference proteome</keyword>